<keyword evidence="4" id="KW-1185">Reference proteome</keyword>
<dbReference type="Gene3D" id="2.80.10.50">
    <property type="match status" value="1"/>
</dbReference>
<proteinExistence type="predicted"/>
<dbReference type="PROSITE" id="PS50231">
    <property type="entry name" value="RICIN_B_LECTIN"/>
    <property type="match status" value="1"/>
</dbReference>
<protein>
    <recommendedName>
        <fullName evidence="2">Ricin B lectin domain-containing protein</fullName>
    </recommendedName>
</protein>
<accession>A0ABU0RSM8</accession>
<dbReference type="Proteomes" id="UP001223072">
    <property type="component" value="Unassembled WGS sequence"/>
</dbReference>
<evidence type="ECO:0000313" key="3">
    <source>
        <dbReference type="EMBL" id="MDQ0934992.1"/>
    </source>
</evidence>
<reference evidence="3 4" key="1">
    <citation type="submission" date="2023-07" db="EMBL/GenBank/DDBJ databases">
        <title>Comparative genomics of wheat-associated soil bacteria to identify genetic determinants of phenazine resistance.</title>
        <authorList>
            <person name="Mouncey N."/>
        </authorList>
    </citation>
    <scope>NUCLEOTIDE SEQUENCE [LARGE SCALE GENOMIC DNA]</scope>
    <source>
        <strain evidence="3 4">W2I16</strain>
    </source>
</reference>
<dbReference type="EMBL" id="JAUSZS010000004">
    <property type="protein sequence ID" value="MDQ0934992.1"/>
    <property type="molecule type" value="Genomic_DNA"/>
</dbReference>
<feature type="compositionally biased region" description="Pro residues" evidence="1">
    <location>
        <begin position="393"/>
        <end position="404"/>
    </location>
</feature>
<evidence type="ECO:0000259" key="2">
    <source>
        <dbReference type="SMART" id="SM00458"/>
    </source>
</evidence>
<gene>
    <name evidence="3" type="ORF">QFZ49_004932</name>
</gene>
<name>A0ABU0RSM8_9ACTN</name>
<evidence type="ECO:0000256" key="1">
    <source>
        <dbReference type="SAM" id="MobiDB-lite"/>
    </source>
</evidence>
<sequence length="541" mass="56596">MSQGTDHSGVYDDSEMYGACTHAPDAHLTELLRTNSPTAYPALRELRARHQASVLAYARLCTTSDGTAGQLAAEVFTAAARDAAHGAEPSVPWRHQLLLLTADLAAGWATDERAAGLDPSLLLVLNSLTAGSGVGRMPPPPLLGPFQSLPSRAQGLIWYGIVERESEERTATLLGLTREDVAHELDSALQALAQACLRSRLLASADPRCQDFRRLIEQSVRPVNPRHSTDLNSHMVICPHCSVAYQELSALRDGPRTALGDGLLPWSGPAYVRDAPTVARTNARAPEASWPGAPPRPSRRRFVLASAVLGVTLVPLLIVLLSPGDGSPGQRSPAGSLPVTSAPSRSEATAPAPPTAIESPSPSPSSFPSPSPTSRPPTTRSPAPKPTRAAKPKPSPKPPPPPVFRAPGASAAQVVNVASGRCLDIRGGVLERGTDVVTAPCSASSATQRWRVDADLALLRSAADSDLCLDSRGDVDRGVGIWECASVNDDNGDNLRFTVDSDGVIRPAIAIATGLAPDVDGGLSLEPLTGGSGQRWRAGAA</sequence>
<feature type="region of interest" description="Disordered" evidence="1">
    <location>
        <begin position="325"/>
        <end position="407"/>
    </location>
</feature>
<dbReference type="RefSeq" id="WP_307628493.1">
    <property type="nucleotide sequence ID" value="NZ_JAUSZS010000004.1"/>
</dbReference>
<organism evidence="3 4">
    <name type="scientific">Streptomyces turgidiscabies</name>
    <dbReference type="NCBI Taxonomy" id="85558"/>
    <lineage>
        <taxon>Bacteria</taxon>
        <taxon>Bacillati</taxon>
        <taxon>Actinomycetota</taxon>
        <taxon>Actinomycetes</taxon>
        <taxon>Kitasatosporales</taxon>
        <taxon>Streptomycetaceae</taxon>
        <taxon>Streptomyces</taxon>
    </lineage>
</organism>
<dbReference type="SUPFAM" id="SSF50370">
    <property type="entry name" value="Ricin B-like lectins"/>
    <property type="match status" value="1"/>
</dbReference>
<dbReference type="SMART" id="SM00458">
    <property type="entry name" value="RICIN"/>
    <property type="match status" value="1"/>
</dbReference>
<feature type="compositionally biased region" description="Low complexity" evidence="1">
    <location>
        <begin position="340"/>
        <end position="360"/>
    </location>
</feature>
<evidence type="ECO:0000313" key="4">
    <source>
        <dbReference type="Proteomes" id="UP001223072"/>
    </source>
</evidence>
<feature type="compositionally biased region" description="Pro residues" evidence="1">
    <location>
        <begin position="361"/>
        <end position="375"/>
    </location>
</feature>
<dbReference type="InterPro" id="IPR000772">
    <property type="entry name" value="Ricin_B_lectin"/>
</dbReference>
<dbReference type="Pfam" id="PF00652">
    <property type="entry name" value="Ricin_B_lectin"/>
    <property type="match status" value="1"/>
</dbReference>
<dbReference type="InterPro" id="IPR035992">
    <property type="entry name" value="Ricin_B-like_lectins"/>
</dbReference>
<comment type="caution">
    <text evidence="3">The sequence shown here is derived from an EMBL/GenBank/DDBJ whole genome shotgun (WGS) entry which is preliminary data.</text>
</comment>
<feature type="domain" description="Ricin B lectin" evidence="2">
    <location>
        <begin position="410"/>
        <end position="539"/>
    </location>
</feature>
<feature type="compositionally biased region" description="Low complexity" evidence="1">
    <location>
        <begin position="376"/>
        <end position="389"/>
    </location>
</feature>